<name>A0AAP9Y7E1_9ACTO</name>
<feature type="region of interest" description="Disordered" evidence="2">
    <location>
        <begin position="133"/>
        <end position="174"/>
    </location>
</feature>
<dbReference type="RefSeq" id="WP_198482567.1">
    <property type="nucleotide sequence ID" value="NZ_CP066065.1"/>
</dbReference>
<keyword evidence="1" id="KW-0175">Coiled coil</keyword>
<feature type="compositionally biased region" description="Polar residues" evidence="2">
    <location>
        <begin position="163"/>
        <end position="174"/>
    </location>
</feature>
<evidence type="ECO:0000313" key="3">
    <source>
        <dbReference type="EMBL" id="QQC43789.1"/>
    </source>
</evidence>
<evidence type="ECO:0000256" key="2">
    <source>
        <dbReference type="SAM" id="MobiDB-lite"/>
    </source>
</evidence>
<organism evidence="3 4">
    <name type="scientific">Schaalia meyeri</name>
    <dbReference type="NCBI Taxonomy" id="52773"/>
    <lineage>
        <taxon>Bacteria</taxon>
        <taxon>Bacillati</taxon>
        <taxon>Actinomycetota</taxon>
        <taxon>Actinomycetes</taxon>
        <taxon>Actinomycetales</taxon>
        <taxon>Actinomycetaceae</taxon>
        <taxon>Schaalia</taxon>
    </lineage>
</organism>
<feature type="compositionally biased region" description="Low complexity" evidence="2">
    <location>
        <begin position="146"/>
        <end position="162"/>
    </location>
</feature>
<dbReference type="AlphaFoldDB" id="A0AAP9Y7E1"/>
<reference evidence="3 4" key="1">
    <citation type="submission" date="2020-12" db="EMBL/GenBank/DDBJ databases">
        <title>FDA dAtabase for Regulatory Grade micrObial Sequences (FDA-ARGOS): Supporting development and validation of Infectious Disease Dx tests.</title>
        <authorList>
            <person name="Sproer C."/>
            <person name="Gronow S."/>
            <person name="Severitt S."/>
            <person name="Schroder I."/>
            <person name="Tallon L."/>
            <person name="Sadzewicz L."/>
            <person name="Zhao X."/>
            <person name="Boylan J."/>
            <person name="Ott S."/>
            <person name="Bowen H."/>
            <person name="Vavikolanu K."/>
            <person name="Mehta A."/>
            <person name="Aluvathingal J."/>
            <person name="Nadendla S."/>
            <person name="Lowell S."/>
            <person name="Myers T."/>
            <person name="Yan Y."/>
            <person name="Sichtig H."/>
        </authorList>
    </citation>
    <scope>NUCLEOTIDE SEQUENCE [LARGE SCALE GENOMIC DNA]</scope>
    <source>
        <strain evidence="3 4">FDAARGOS_985</strain>
    </source>
</reference>
<keyword evidence="4" id="KW-1185">Reference proteome</keyword>
<feature type="coiled-coil region" evidence="1">
    <location>
        <begin position="78"/>
        <end position="105"/>
    </location>
</feature>
<evidence type="ECO:0000313" key="4">
    <source>
        <dbReference type="Proteomes" id="UP000595220"/>
    </source>
</evidence>
<accession>A0AAP9Y7E1</accession>
<sequence>MATGSDQSYDGDKQQQAAPKVQESQEAVDSSAKSSYALGSAQKPDVWGTEEGPQELGYSAGDMFGGISDVLSKENALISEFETKMREAMASIEEAEADNEQTFRAVNRALEGVARSSQASALASSLQKAGFLTEEDASQSGGGAGQWADGGSASSGGETEGTQNAHDQGQQQGV</sequence>
<evidence type="ECO:0000256" key="1">
    <source>
        <dbReference type="SAM" id="Coils"/>
    </source>
</evidence>
<feature type="region of interest" description="Disordered" evidence="2">
    <location>
        <begin position="1"/>
        <end position="64"/>
    </location>
</feature>
<gene>
    <name evidence="3" type="ORF">I6H42_08495</name>
</gene>
<feature type="compositionally biased region" description="Polar residues" evidence="2">
    <location>
        <begin position="1"/>
        <end position="34"/>
    </location>
</feature>
<protein>
    <submittedName>
        <fullName evidence="3">Uncharacterized protein</fullName>
    </submittedName>
</protein>
<dbReference type="Proteomes" id="UP000595220">
    <property type="component" value="Chromosome"/>
</dbReference>
<proteinExistence type="predicted"/>
<dbReference type="EMBL" id="CP066065">
    <property type="protein sequence ID" value="QQC43789.1"/>
    <property type="molecule type" value="Genomic_DNA"/>
</dbReference>